<name>A0A3B0Z5N5_9ZZZZ</name>
<dbReference type="GO" id="GO:0016987">
    <property type="term" value="F:sigma factor activity"/>
    <property type="evidence" value="ECO:0007669"/>
    <property type="project" value="UniProtKB-KW"/>
</dbReference>
<evidence type="ECO:0000256" key="5">
    <source>
        <dbReference type="ARBA" id="ARBA00023163"/>
    </source>
</evidence>
<dbReference type="SUPFAM" id="SSF88659">
    <property type="entry name" value="Sigma3 and sigma4 domains of RNA polymerase sigma factors"/>
    <property type="match status" value="1"/>
</dbReference>
<dbReference type="InterPro" id="IPR013325">
    <property type="entry name" value="RNA_pol_sigma_r2"/>
</dbReference>
<keyword evidence="2" id="KW-0805">Transcription regulation</keyword>
<dbReference type="PANTHER" id="PTHR43133:SF8">
    <property type="entry name" value="RNA POLYMERASE SIGMA FACTOR HI_1459-RELATED"/>
    <property type="match status" value="1"/>
</dbReference>
<evidence type="ECO:0000256" key="1">
    <source>
        <dbReference type="ARBA" id="ARBA00010641"/>
    </source>
</evidence>
<evidence type="ECO:0000259" key="7">
    <source>
        <dbReference type="Pfam" id="PF08281"/>
    </source>
</evidence>
<dbReference type="InterPro" id="IPR013249">
    <property type="entry name" value="RNA_pol_sigma70_r4_t2"/>
</dbReference>
<dbReference type="Gene3D" id="1.10.1740.10">
    <property type="match status" value="1"/>
</dbReference>
<keyword evidence="3" id="KW-0731">Sigma factor</keyword>
<reference evidence="8" key="1">
    <citation type="submission" date="2018-06" db="EMBL/GenBank/DDBJ databases">
        <authorList>
            <person name="Zhirakovskaya E."/>
        </authorList>
    </citation>
    <scope>NUCLEOTIDE SEQUENCE</scope>
</reference>
<dbReference type="InterPro" id="IPR013324">
    <property type="entry name" value="RNA_pol_sigma_r3/r4-like"/>
</dbReference>
<dbReference type="InterPro" id="IPR039425">
    <property type="entry name" value="RNA_pol_sigma-70-like"/>
</dbReference>
<dbReference type="InterPro" id="IPR036388">
    <property type="entry name" value="WH-like_DNA-bd_sf"/>
</dbReference>
<dbReference type="Pfam" id="PF04542">
    <property type="entry name" value="Sigma70_r2"/>
    <property type="match status" value="1"/>
</dbReference>
<dbReference type="EMBL" id="UOFM01000158">
    <property type="protein sequence ID" value="VAW76016.1"/>
    <property type="molecule type" value="Genomic_DNA"/>
</dbReference>
<evidence type="ECO:0000256" key="4">
    <source>
        <dbReference type="ARBA" id="ARBA00023125"/>
    </source>
</evidence>
<evidence type="ECO:0000259" key="6">
    <source>
        <dbReference type="Pfam" id="PF04542"/>
    </source>
</evidence>
<dbReference type="Pfam" id="PF08281">
    <property type="entry name" value="Sigma70_r4_2"/>
    <property type="match status" value="1"/>
</dbReference>
<evidence type="ECO:0000313" key="8">
    <source>
        <dbReference type="EMBL" id="VAW76016.1"/>
    </source>
</evidence>
<evidence type="ECO:0000256" key="3">
    <source>
        <dbReference type="ARBA" id="ARBA00023082"/>
    </source>
</evidence>
<accession>A0A3B0Z5N5</accession>
<dbReference type="SUPFAM" id="SSF88946">
    <property type="entry name" value="Sigma2 domain of RNA polymerase sigma factors"/>
    <property type="match status" value="1"/>
</dbReference>
<dbReference type="GO" id="GO:0003677">
    <property type="term" value="F:DNA binding"/>
    <property type="evidence" value="ECO:0007669"/>
    <property type="project" value="UniProtKB-KW"/>
</dbReference>
<dbReference type="InterPro" id="IPR014284">
    <property type="entry name" value="RNA_pol_sigma-70_dom"/>
</dbReference>
<dbReference type="InterPro" id="IPR014289">
    <property type="entry name" value="RNA_pol_sigma-24-rel"/>
</dbReference>
<dbReference type="NCBIfam" id="TIGR02937">
    <property type="entry name" value="sigma70-ECF"/>
    <property type="match status" value="1"/>
</dbReference>
<organism evidence="8">
    <name type="scientific">hydrothermal vent metagenome</name>
    <dbReference type="NCBI Taxonomy" id="652676"/>
    <lineage>
        <taxon>unclassified sequences</taxon>
        <taxon>metagenomes</taxon>
        <taxon>ecological metagenomes</taxon>
    </lineage>
</organism>
<dbReference type="AlphaFoldDB" id="A0A3B0Z5N5"/>
<dbReference type="GO" id="GO:0006352">
    <property type="term" value="P:DNA-templated transcription initiation"/>
    <property type="evidence" value="ECO:0007669"/>
    <property type="project" value="InterPro"/>
</dbReference>
<protein>
    <submittedName>
        <fullName evidence="8">RNA polymerase ECF-type sigma factor</fullName>
    </submittedName>
</protein>
<keyword evidence="4" id="KW-0238">DNA-binding</keyword>
<comment type="similarity">
    <text evidence="1">Belongs to the sigma-70 factor family. ECF subfamily.</text>
</comment>
<feature type="domain" description="RNA polymerase sigma factor 70 region 4 type 2" evidence="7">
    <location>
        <begin position="160"/>
        <end position="209"/>
    </location>
</feature>
<sequence>MAREPSLFHEGRSTHFLSLLRPLTAVSTDPQSIAAVKLNPGRWLEEYGDTLYRYALGRLHDTHHAEDMVQETLKAALQARAGYSGRASEKTWLIGILKHKIIDLMRRQTRETTVEDISALSDAATENPLDDLFDVRGYWIHPPADWGDPDKVLHNRQFLDAFEACLSHLKPMLAQVFALKELSGLSNKEICHKLDITATNCCVMLYRARMGLSRCLDTRWSGGNSREI</sequence>
<gene>
    <name evidence="8" type="ORF">MNBD_GAMMA14-2003</name>
</gene>
<evidence type="ECO:0000256" key="2">
    <source>
        <dbReference type="ARBA" id="ARBA00023015"/>
    </source>
</evidence>
<proteinExistence type="inferred from homology"/>
<dbReference type="Gene3D" id="1.10.10.10">
    <property type="entry name" value="Winged helix-like DNA-binding domain superfamily/Winged helix DNA-binding domain"/>
    <property type="match status" value="1"/>
</dbReference>
<feature type="domain" description="RNA polymerase sigma-70 region 2" evidence="6">
    <location>
        <begin position="45"/>
        <end position="110"/>
    </location>
</feature>
<keyword evidence="5" id="KW-0804">Transcription</keyword>
<dbReference type="NCBIfam" id="TIGR02943">
    <property type="entry name" value="Sig70_famx1"/>
    <property type="match status" value="1"/>
</dbReference>
<dbReference type="PANTHER" id="PTHR43133">
    <property type="entry name" value="RNA POLYMERASE ECF-TYPE SIGMA FACTO"/>
    <property type="match status" value="1"/>
</dbReference>
<dbReference type="InterPro" id="IPR007627">
    <property type="entry name" value="RNA_pol_sigma70_r2"/>
</dbReference>